<dbReference type="SUPFAM" id="SSF53850">
    <property type="entry name" value="Periplasmic binding protein-like II"/>
    <property type="match status" value="1"/>
</dbReference>
<gene>
    <name evidence="3" type="ORF">PPEP_b0419</name>
</gene>
<dbReference type="AlphaFoldDB" id="A0A8I0N0K4"/>
<evidence type="ECO:0000313" key="4">
    <source>
        <dbReference type="Proteomes" id="UP000660708"/>
    </source>
</evidence>
<protein>
    <recommendedName>
        <fullName evidence="2">Solute-binding protein family 3/N-terminal domain-containing protein</fullName>
    </recommendedName>
</protein>
<feature type="chain" id="PRO_5034874100" description="Solute-binding protein family 3/N-terminal domain-containing protein" evidence="1">
    <location>
        <begin position="21"/>
        <end position="236"/>
    </location>
</feature>
<keyword evidence="1" id="KW-0732">Signal</keyword>
<organism evidence="3 4">
    <name type="scientific">Pseudoalteromonas peptidolytica F12-50-A1</name>
    <dbReference type="NCBI Taxonomy" id="1315280"/>
    <lineage>
        <taxon>Bacteria</taxon>
        <taxon>Pseudomonadati</taxon>
        <taxon>Pseudomonadota</taxon>
        <taxon>Gammaproteobacteria</taxon>
        <taxon>Alteromonadales</taxon>
        <taxon>Pseudoalteromonadaceae</taxon>
        <taxon>Pseudoalteromonas</taxon>
    </lineage>
</organism>
<dbReference type="RefSeq" id="WP_147390614.1">
    <property type="nucleotide sequence ID" value="NZ_AQHF01000034.1"/>
</dbReference>
<dbReference type="PANTHER" id="PTHR38834">
    <property type="entry name" value="PERIPLASMIC SUBSTRATE BINDING PROTEIN FAMILY 3"/>
    <property type="match status" value="1"/>
</dbReference>
<evidence type="ECO:0000259" key="2">
    <source>
        <dbReference type="Pfam" id="PF00497"/>
    </source>
</evidence>
<feature type="domain" description="Solute-binding protein family 3/N-terminal" evidence="2">
    <location>
        <begin position="26"/>
        <end position="168"/>
    </location>
</feature>
<dbReference type="PANTHER" id="PTHR38834:SF3">
    <property type="entry name" value="SOLUTE-BINDING PROTEIN FAMILY 3_N-TERMINAL DOMAIN-CONTAINING PROTEIN"/>
    <property type="match status" value="1"/>
</dbReference>
<dbReference type="Pfam" id="PF00497">
    <property type="entry name" value="SBP_bac_3"/>
    <property type="match status" value="1"/>
</dbReference>
<dbReference type="EMBL" id="AQHF01000034">
    <property type="protein sequence ID" value="MBE0348626.1"/>
    <property type="molecule type" value="Genomic_DNA"/>
</dbReference>
<proteinExistence type="predicted"/>
<comment type="caution">
    <text evidence="3">The sequence shown here is derived from an EMBL/GenBank/DDBJ whole genome shotgun (WGS) entry which is preliminary data.</text>
</comment>
<keyword evidence="4" id="KW-1185">Reference proteome</keyword>
<dbReference type="InterPro" id="IPR001638">
    <property type="entry name" value="Solute-binding_3/MltF_N"/>
</dbReference>
<reference evidence="3 4" key="1">
    <citation type="submission" date="2015-06" db="EMBL/GenBank/DDBJ databases">
        <title>Genome sequence of Pseudoalteromonas peptidolytica.</title>
        <authorList>
            <person name="Xie B.-B."/>
            <person name="Rong J.-C."/>
            <person name="Qin Q.-L."/>
            <person name="Zhang Y.-Z."/>
        </authorList>
    </citation>
    <scope>NUCLEOTIDE SEQUENCE [LARGE SCALE GENOMIC DNA]</scope>
    <source>
        <strain evidence="3 4">F12-50-A1</strain>
    </source>
</reference>
<name>A0A8I0N0K4_9GAMM</name>
<dbReference type="Proteomes" id="UP000660708">
    <property type="component" value="Unassembled WGS sequence"/>
</dbReference>
<evidence type="ECO:0000256" key="1">
    <source>
        <dbReference type="SAM" id="SignalP"/>
    </source>
</evidence>
<evidence type="ECO:0000313" key="3">
    <source>
        <dbReference type="EMBL" id="MBE0348626.1"/>
    </source>
</evidence>
<feature type="signal peptide" evidence="1">
    <location>
        <begin position="1"/>
        <end position="20"/>
    </location>
</feature>
<sequence length="236" mass="27438">MKGILWFCMGTLVTSFCAGAFTLNIVTENFPDFQYQNEKGELIGRAADKVKTVLDDAGIKYTINVLTWPAAYNAALRKDDTCVFSTARNNVRENEFEWVFPIDAFTTSFYGLRENEIELESLEDAKRYRTAVIRDNFSHQFLMEHGFIEGKQLLIINSFDKVFELLNTRKDFVDLVVLSDAQFRFRRTQEQTAYLLEPVYTLDDFSTSLYFACNKNVPKYILNKIHETYQSHYSAH</sequence>
<accession>A0A8I0N0K4</accession>
<dbReference type="Gene3D" id="3.40.190.10">
    <property type="entry name" value="Periplasmic binding protein-like II"/>
    <property type="match status" value="2"/>
</dbReference>